<keyword evidence="3" id="KW-1185">Reference proteome</keyword>
<name>A0ABQ5HVE2_9ASTR</name>
<reference evidence="2" key="2">
    <citation type="submission" date="2022-01" db="EMBL/GenBank/DDBJ databases">
        <authorList>
            <person name="Yamashiro T."/>
            <person name="Shiraishi A."/>
            <person name="Satake H."/>
            <person name="Nakayama K."/>
        </authorList>
    </citation>
    <scope>NUCLEOTIDE SEQUENCE</scope>
</reference>
<evidence type="ECO:0000256" key="1">
    <source>
        <dbReference type="SAM" id="MobiDB-lite"/>
    </source>
</evidence>
<protein>
    <submittedName>
        <fullName evidence="2">Ribonuclease H-like domain-containing protein</fullName>
    </submittedName>
</protein>
<feature type="region of interest" description="Disordered" evidence="1">
    <location>
        <begin position="1"/>
        <end position="47"/>
    </location>
</feature>
<dbReference type="PANTHER" id="PTHR11439:SF524">
    <property type="entry name" value="RNA-DIRECTED DNA POLYMERASE, PROTEIN KINASE RLK-PELLE-DLSV FAMILY"/>
    <property type="match status" value="1"/>
</dbReference>
<dbReference type="EMBL" id="BQNB010020015">
    <property type="protein sequence ID" value="GJT91394.1"/>
    <property type="molecule type" value="Genomic_DNA"/>
</dbReference>
<organism evidence="2 3">
    <name type="scientific">Tanacetum coccineum</name>
    <dbReference type="NCBI Taxonomy" id="301880"/>
    <lineage>
        <taxon>Eukaryota</taxon>
        <taxon>Viridiplantae</taxon>
        <taxon>Streptophyta</taxon>
        <taxon>Embryophyta</taxon>
        <taxon>Tracheophyta</taxon>
        <taxon>Spermatophyta</taxon>
        <taxon>Magnoliopsida</taxon>
        <taxon>eudicotyledons</taxon>
        <taxon>Gunneridae</taxon>
        <taxon>Pentapetalae</taxon>
        <taxon>asterids</taxon>
        <taxon>campanulids</taxon>
        <taxon>Asterales</taxon>
        <taxon>Asteraceae</taxon>
        <taxon>Asteroideae</taxon>
        <taxon>Anthemideae</taxon>
        <taxon>Anthemidinae</taxon>
        <taxon>Tanacetum</taxon>
    </lineage>
</organism>
<feature type="compositionally biased region" description="Polar residues" evidence="1">
    <location>
        <begin position="18"/>
        <end position="33"/>
    </location>
</feature>
<comment type="caution">
    <text evidence="2">The sequence shown here is derived from an EMBL/GenBank/DDBJ whole genome shotgun (WGS) entry which is preliminary data.</text>
</comment>
<proteinExistence type="predicted"/>
<evidence type="ECO:0000313" key="2">
    <source>
        <dbReference type="EMBL" id="GJT91394.1"/>
    </source>
</evidence>
<dbReference type="Proteomes" id="UP001151760">
    <property type="component" value="Unassembled WGS sequence"/>
</dbReference>
<evidence type="ECO:0000313" key="3">
    <source>
        <dbReference type="Proteomes" id="UP001151760"/>
    </source>
</evidence>
<sequence length="392" mass="44194">MSSDPHVVHNPSTHEVRNPSSSPTAQNSHTAQQSIITDPPTNTNPSPTPIHPMVTCFCVGTNHPPVRLNLHVSSISLLPKSYHAAYNDPNWQNAMKDKYNALIKNTTWTRVPRPTNANIFRCMWLFRHKYLVDGTLSRYKDRLVANGSTQLEGVDVDETFSMVVKPVTRDSSGMFLSQKKYVVEIIRKAHMVNSNPSRTLIDTESKLGDDGDPVSDLTLYRSLADSLQEDTFTHPDISYAVQCEAFEQKTRDLDMECAKLKSSRLVTVYFHPLLLVAYSDADWLWCPYLSRPFVPRLYRLMCILGKQLNTHGSLLKRQLTLSRSSAEAVYRGVAIDALLRLVVDAGQVRVLYVPPRYQFADIFTKGLPSALFKEFHTSLSVRCPPAPIAKEC</sequence>
<accession>A0ABQ5HVE2</accession>
<reference evidence="2" key="1">
    <citation type="journal article" date="2022" name="Int. J. Mol. Sci.">
        <title>Draft Genome of Tanacetum Coccineum: Genomic Comparison of Closely Related Tanacetum-Family Plants.</title>
        <authorList>
            <person name="Yamashiro T."/>
            <person name="Shiraishi A."/>
            <person name="Nakayama K."/>
            <person name="Satake H."/>
        </authorList>
    </citation>
    <scope>NUCLEOTIDE SEQUENCE</scope>
</reference>
<dbReference type="PANTHER" id="PTHR11439">
    <property type="entry name" value="GAG-POL-RELATED RETROTRANSPOSON"/>
    <property type="match status" value="1"/>
</dbReference>
<feature type="compositionally biased region" description="Low complexity" evidence="1">
    <location>
        <begin position="34"/>
        <end position="45"/>
    </location>
</feature>
<gene>
    <name evidence="2" type="ORF">Tco_1080239</name>
</gene>